<feature type="domain" description="HTH cro/C1-type" evidence="1">
    <location>
        <begin position="16"/>
        <end position="70"/>
    </location>
</feature>
<organism evidence="2 3">
    <name type="scientific">Bifidobacterium breve MCC 1128</name>
    <dbReference type="NCBI Taxonomy" id="1365965"/>
    <lineage>
        <taxon>Bacteria</taxon>
        <taxon>Bacillati</taxon>
        <taxon>Actinomycetota</taxon>
        <taxon>Actinomycetes</taxon>
        <taxon>Bifidobacteriales</taxon>
        <taxon>Bifidobacteriaceae</taxon>
        <taxon>Bifidobacterium</taxon>
    </lineage>
</organism>
<dbReference type="CDD" id="cd00093">
    <property type="entry name" value="HTH_XRE"/>
    <property type="match status" value="1"/>
</dbReference>
<reference evidence="2 3" key="1">
    <citation type="journal article" date="2015" name="Int J Genomics">
        <title>Comparative Genomics Revealed Genetic Diversity and Species/Strain-Level Differences in Carbohydrate Metabolism of Three Probiotic Bifidobacterial Species.</title>
        <authorList>
            <person name="Odamaki T."/>
            <person name="Horigome A."/>
            <person name="Sugahara H."/>
            <person name="Hashikura N."/>
            <person name="Minami J."/>
            <person name="Xiao J.Z."/>
            <person name="Abe F."/>
        </authorList>
    </citation>
    <scope>NUCLEOTIDE SEQUENCE [LARGE SCALE GENOMIC DNA]</scope>
    <source>
        <strain evidence="2 3">MCC 1128</strain>
    </source>
</reference>
<evidence type="ECO:0000313" key="2">
    <source>
        <dbReference type="EMBL" id="KOA43004.1"/>
    </source>
</evidence>
<name>A0A0L7B6B5_BIFBR</name>
<gene>
    <name evidence="2" type="ORF">BBM1128_02235</name>
</gene>
<dbReference type="GO" id="GO:0003677">
    <property type="term" value="F:DNA binding"/>
    <property type="evidence" value="ECO:0007669"/>
    <property type="project" value="UniProtKB-KW"/>
</dbReference>
<protein>
    <submittedName>
        <fullName evidence="2">DNA-binding protein</fullName>
    </submittedName>
</protein>
<evidence type="ECO:0000259" key="1">
    <source>
        <dbReference type="PROSITE" id="PS50943"/>
    </source>
</evidence>
<dbReference type="Proteomes" id="UP000037193">
    <property type="component" value="Unassembled WGS sequence"/>
</dbReference>
<evidence type="ECO:0000313" key="3">
    <source>
        <dbReference type="Proteomes" id="UP000037193"/>
    </source>
</evidence>
<dbReference type="EMBL" id="AVQD01000003">
    <property type="protein sequence ID" value="KOA43004.1"/>
    <property type="molecule type" value="Genomic_DNA"/>
</dbReference>
<keyword evidence="2" id="KW-0238">DNA-binding</keyword>
<accession>A0A0L7B6B5</accession>
<dbReference type="SUPFAM" id="SSF47413">
    <property type="entry name" value="lambda repressor-like DNA-binding domains"/>
    <property type="match status" value="1"/>
</dbReference>
<proteinExistence type="predicted"/>
<dbReference type="RefSeq" id="WP_012577816.1">
    <property type="nucleotide sequence ID" value="NZ_AVQD01000003.1"/>
</dbReference>
<sequence>MSKYESQFTQRVIETIENRRRDAKMTIDDLCKASGIGRNSYYAKLRGERCFNTEDIDAVAEALGCDPFLILEEASAPEPQTQYASVASQLEDVLGKKIQIEKAAYEDKNKNAESGRENMD</sequence>
<dbReference type="SMART" id="SM00530">
    <property type="entry name" value="HTH_XRE"/>
    <property type="match status" value="1"/>
</dbReference>
<comment type="caution">
    <text evidence="2">The sequence shown here is derived from an EMBL/GenBank/DDBJ whole genome shotgun (WGS) entry which is preliminary data.</text>
</comment>
<dbReference type="InterPro" id="IPR010982">
    <property type="entry name" value="Lambda_DNA-bd_dom_sf"/>
</dbReference>
<dbReference type="Pfam" id="PF13443">
    <property type="entry name" value="HTH_26"/>
    <property type="match status" value="1"/>
</dbReference>
<dbReference type="AlphaFoldDB" id="A0A0L7B6B5"/>
<dbReference type="InterPro" id="IPR001387">
    <property type="entry name" value="Cro/C1-type_HTH"/>
</dbReference>
<dbReference type="PATRIC" id="fig|1365965.3.peg.453"/>
<dbReference type="PROSITE" id="PS50943">
    <property type="entry name" value="HTH_CROC1"/>
    <property type="match status" value="1"/>
</dbReference>
<dbReference type="Gene3D" id="1.10.260.40">
    <property type="entry name" value="lambda repressor-like DNA-binding domains"/>
    <property type="match status" value="1"/>
</dbReference>